<dbReference type="Proteomes" id="UP000010847">
    <property type="component" value="Chromosome"/>
</dbReference>
<dbReference type="HOGENOM" id="CLU_207744_0_0_9"/>
<keyword evidence="1" id="KW-1133">Transmembrane helix</keyword>
<dbReference type="KEGG" id="dmt:DESME_10955"/>
<feature type="transmembrane region" description="Helical" evidence="1">
    <location>
        <begin position="25"/>
        <end position="44"/>
    </location>
</feature>
<keyword evidence="1" id="KW-0812">Transmembrane</keyword>
<dbReference type="EMBL" id="CP007032">
    <property type="protein sequence ID" value="AHF07493.1"/>
    <property type="molecule type" value="Genomic_DNA"/>
</dbReference>
<accession>W0ED82</accession>
<proteinExistence type="predicted"/>
<gene>
    <name evidence="2" type="ORF">DESME_10955</name>
</gene>
<keyword evidence="1" id="KW-0472">Membrane</keyword>
<reference evidence="2 3" key="1">
    <citation type="submission" date="2013-12" db="EMBL/GenBank/DDBJ databases">
        <authorList>
            <consortium name="DOE Joint Genome Institute"/>
            <person name="Smidt H."/>
            <person name="Huntemann M."/>
            <person name="Han J."/>
            <person name="Chen A."/>
            <person name="Kyrpides N."/>
            <person name="Mavromatis K."/>
            <person name="Markowitz V."/>
            <person name="Palaniappan K."/>
            <person name="Ivanova N."/>
            <person name="Schaumberg A."/>
            <person name="Pati A."/>
            <person name="Liolios K."/>
            <person name="Nordberg H.P."/>
            <person name="Cantor M.N."/>
            <person name="Hua S.X."/>
            <person name="Woyke T."/>
        </authorList>
    </citation>
    <scope>NUCLEOTIDE SEQUENCE [LARGE SCALE GENOMIC DNA]</scope>
    <source>
        <strain evidence="3">DSM 15288</strain>
    </source>
</reference>
<keyword evidence="3" id="KW-1185">Reference proteome</keyword>
<dbReference type="AlphaFoldDB" id="W0ED82"/>
<evidence type="ECO:0000313" key="3">
    <source>
        <dbReference type="Proteomes" id="UP000010847"/>
    </source>
</evidence>
<organism evidence="2 3">
    <name type="scientific">Desulfitobacterium metallireducens DSM 15288</name>
    <dbReference type="NCBI Taxonomy" id="871968"/>
    <lineage>
        <taxon>Bacteria</taxon>
        <taxon>Bacillati</taxon>
        <taxon>Bacillota</taxon>
        <taxon>Clostridia</taxon>
        <taxon>Eubacteriales</taxon>
        <taxon>Desulfitobacteriaceae</taxon>
        <taxon>Desulfitobacterium</taxon>
    </lineage>
</organism>
<evidence type="ECO:0000256" key="1">
    <source>
        <dbReference type="SAM" id="Phobius"/>
    </source>
</evidence>
<protein>
    <submittedName>
        <fullName evidence="2">Uncharacterized protein</fullName>
    </submittedName>
</protein>
<name>W0ED82_9FIRM</name>
<evidence type="ECO:0000313" key="2">
    <source>
        <dbReference type="EMBL" id="AHF07493.1"/>
    </source>
</evidence>
<dbReference type="RefSeq" id="WP_006715967.1">
    <property type="nucleotide sequence ID" value="NZ_CP007032.1"/>
</dbReference>
<sequence>MNLWYLIAGLGFAGSGIYKIITNNTSVGITWIILGILFVLLARFSNKEANKDNKDSKNYKKK</sequence>